<organism evidence="2 3">
    <name type="scientific">Cylindrodendrum hubeiense</name>
    <dbReference type="NCBI Taxonomy" id="595255"/>
    <lineage>
        <taxon>Eukaryota</taxon>
        <taxon>Fungi</taxon>
        <taxon>Dikarya</taxon>
        <taxon>Ascomycota</taxon>
        <taxon>Pezizomycotina</taxon>
        <taxon>Sordariomycetes</taxon>
        <taxon>Hypocreomycetidae</taxon>
        <taxon>Hypocreales</taxon>
        <taxon>Nectriaceae</taxon>
        <taxon>Cylindrodendrum</taxon>
    </lineage>
</organism>
<feature type="signal peptide" evidence="1">
    <location>
        <begin position="1"/>
        <end position="16"/>
    </location>
</feature>
<protein>
    <submittedName>
        <fullName evidence="2">Uncharacterized protein</fullName>
    </submittedName>
</protein>
<dbReference type="Proteomes" id="UP000722485">
    <property type="component" value="Unassembled WGS sequence"/>
</dbReference>
<dbReference type="AlphaFoldDB" id="A0A9P5LD97"/>
<evidence type="ECO:0000256" key="1">
    <source>
        <dbReference type="SAM" id="SignalP"/>
    </source>
</evidence>
<reference evidence="2" key="1">
    <citation type="submission" date="2020-03" db="EMBL/GenBank/DDBJ databases">
        <title>Draft Genome Sequence of Cylindrodendrum hubeiense.</title>
        <authorList>
            <person name="Buettner E."/>
            <person name="Kellner H."/>
        </authorList>
    </citation>
    <scope>NUCLEOTIDE SEQUENCE</scope>
    <source>
        <strain evidence="2">IHI 201604</strain>
    </source>
</reference>
<dbReference type="EMBL" id="JAANBB010000004">
    <property type="protein sequence ID" value="KAF7557609.1"/>
    <property type="molecule type" value="Genomic_DNA"/>
</dbReference>
<keyword evidence="3" id="KW-1185">Reference proteome</keyword>
<accession>A0A9P5LD97</accession>
<proteinExistence type="predicted"/>
<dbReference type="OrthoDB" id="3641682at2759"/>
<evidence type="ECO:0000313" key="2">
    <source>
        <dbReference type="EMBL" id="KAF7557609.1"/>
    </source>
</evidence>
<comment type="caution">
    <text evidence="2">The sequence shown here is derived from an EMBL/GenBank/DDBJ whole genome shotgun (WGS) entry which is preliminary data.</text>
</comment>
<sequence length="233" mass="25536">MHCLFALTSFITAVAAIDVQIAWRLEKSSNISALGVYNAETGDLLAEACGSLIDADIPIDFSDVSDDGYGNFTVGDESFLIHTNPDFSGGPECSKTFNPDHAIVQCSKITWSAEKFSKGDVSDCFEDEESYTVFHSLRARDLSYGMHSAHRRDSSDLDERQYCSWAPSIKVIGDDTVQNYVFNTCGPNSDDGDPYVMYSPNDQNRGGGYYCVVGTCRSQGDQYWDKTGRAGGP</sequence>
<gene>
    <name evidence="2" type="ORF">G7Z17_g542</name>
</gene>
<keyword evidence="1" id="KW-0732">Signal</keyword>
<name>A0A9P5LD97_9HYPO</name>
<evidence type="ECO:0000313" key="3">
    <source>
        <dbReference type="Proteomes" id="UP000722485"/>
    </source>
</evidence>
<feature type="chain" id="PRO_5040165414" evidence="1">
    <location>
        <begin position="17"/>
        <end position="233"/>
    </location>
</feature>